<feature type="region of interest" description="Disordered" evidence="1">
    <location>
        <begin position="132"/>
        <end position="167"/>
    </location>
</feature>
<keyword evidence="3" id="KW-1185">Reference proteome</keyword>
<dbReference type="EMBL" id="JBHMFI010000001">
    <property type="protein sequence ID" value="MFB9071995.1"/>
    <property type="molecule type" value="Genomic_DNA"/>
</dbReference>
<proteinExistence type="predicted"/>
<name>A0ABV5FZB6_9MICC</name>
<reference evidence="2 3" key="1">
    <citation type="submission" date="2024-09" db="EMBL/GenBank/DDBJ databases">
        <authorList>
            <person name="Sun Q."/>
            <person name="Mori K."/>
        </authorList>
    </citation>
    <scope>NUCLEOTIDE SEQUENCE [LARGE SCALE GENOMIC DNA]</scope>
    <source>
        <strain evidence="2 3">CCM 7609</strain>
    </source>
</reference>
<comment type="caution">
    <text evidence="2">The sequence shown here is derived from an EMBL/GenBank/DDBJ whole genome shotgun (WGS) entry which is preliminary data.</text>
</comment>
<evidence type="ECO:0000313" key="3">
    <source>
        <dbReference type="Proteomes" id="UP001589575"/>
    </source>
</evidence>
<dbReference type="Proteomes" id="UP001589575">
    <property type="component" value="Unassembled WGS sequence"/>
</dbReference>
<organism evidence="2 3">
    <name type="scientific">Citricoccus parietis</name>
    <dbReference type="NCBI Taxonomy" id="592307"/>
    <lineage>
        <taxon>Bacteria</taxon>
        <taxon>Bacillati</taxon>
        <taxon>Actinomycetota</taxon>
        <taxon>Actinomycetes</taxon>
        <taxon>Micrococcales</taxon>
        <taxon>Micrococcaceae</taxon>
        <taxon>Citricoccus</taxon>
    </lineage>
</organism>
<evidence type="ECO:0000313" key="2">
    <source>
        <dbReference type="EMBL" id="MFB9071995.1"/>
    </source>
</evidence>
<accession>A0ABV5FZB6</accession>
<sequence length="207" mass="20792">MGHGEAVHAAVALVPRSLGGVGDLDDDLGVRSAVQLDHGAEPLGGRLHVFGEGAAGGPEFAADQLGLVVAVALHHGGRLAHGLEVCQAVAGHDLGGGHLAGHDPVHPGLGVAGHGRPGLEGLTGRVVLRRAQQRPEDEHGQGHHHQGADGDPPAALPPGPGRRGGIRLAGRQVGDVAIAGAGDIGRLRGLRRLRGPCWVGGFGDVRG</sequence>
<protein>
    <submittedName>
        <fullName evidence="2">Uncharacterized protein</fullName>
    </submittedName>
</protein>
<evidence type="ECO:0000256" key="1">
    <source>
        <dbReference type="SAM" id="MobiDB-lite"/>
    </source>
</evidence>
<gene>
    <name evidence="2" type="ORF">ACFFX0_12570</name>
</gene>